<name>A0A9Q4CPV6_MORMO</name>
<feature type="signal peptide" evidence="1">
    <location>
        <begin position="1"/>
        <end position="23"/>
    </location>
</feature>
<gene>
    <name evidence="2" type="ORF">N0392_16275</name>
</gene>
<dbReference type="AlphaFoldDB" id="A0A9Q4CPV6"/>
<feature type="chain" id="PRO_5040430037" description="UmoA" evidence="1">
    <location>
        <begin position="24"/>
        <end position="146"/>
    </location>
</feature>
<keyword evidence="1" id="KW-0732">Signal</keyword>
<dbReference type="EMBL" id="JAPNMI010000009">
    <property type="protein sequence ID" value="MCY0791240.1"/>
    <property type="molecule type" value="Genomic_DNA"/>
</dbReference>
<evidence type="ECO:0000313" key="2">
    <source>
        <dbReference type="EMBL" id="MCY0791240.1"/>
    </source>
</evidence>
<dbReference type="RefSeq" id="WP_260249871.1">
    <property type="nucleotide sequence ID" value="NZ_JALMEJ010000012.1"/>
</dbReference>
<protein>
    <recommendedName>
        <fullName evidence="4">UmoA</fullName>
    </recommendedName>
</protein>
<dbReference type="Proteomes" id="UP001076655">
    <property type="component" value="Unassembled WGS sequence"/>
</dbReference>
<accession>A0A9Q4CPV6</accession>
<evidence type="ECO:0008006" key="4">
    <source>
        <dbReference type="Google" id="ProtNLM"/>
    </source>
</evidence>
<evidence type="ECO:0000256" key="1">
    <source>
        <dbReference type="SAM" id="SignalP"/>
    </source>
</evidence>
<organism evidence="2 3">
    <name type="scientific">Morganella morganii</name>
    <name type="common">Proteus morganii</name>
    <dbReference type="NCBI Taxonomy" id="582"/>
    <lineage>
        <taxon>Bacteria</taxon>
        <taxon>Pseudomonadati</taxon>
        <taxon>Pseudomonadota</taxon>
        <taxon>Gammaproteobacteria</taxon>
        <taxon>Enterobacterales</taxon>
        <taxon>Morganellaceae</taxon>
        <taxon>Morganella</taxon>
    </lineage>
</organism>
<sequence length="146" mass="16443">MMKHTLIFLLLTVLMLTGNPAAAAWPQTGRNDISERYDVITLTPDMPVPGSVNNNPATQGLRLIGLRRDGNGEYTEVTRQFSSGATKRIHYNGRQYRVVGDVYRADNLSDSGQWDKGQSVVTEEYYEILDKNGKRTGKGFRFSQRD</sequence>
<comment type="caution">
    <text evidence="2">The sequence shown here is derived from an EMBL/GenBank/DDBJ whole genome shotgun (WGS) entry which is preliminary data.</text>
</comment>
<proteinExistence type="predicted"/>
<evidence type="ECO:0000313" key="3">
    <source>
        <dbReference type="Proteomes" id="UP001076655"/>
    </source>
</evidence>
<reference evidence="2" key="1">
    <citation type="submission" date="2022-08" db="EMBL/GenBank/DDBJ databases">
        <authorList>
            <person name="Dale J.L."/>
        </authorList>
    </citation>
    <scope>NUCLEOTIDE SEQUENCE</scope>
    <source>
        <strain evidence="2">2022EL-00758</strain>
    </source>
</reference>